<evidence type="ECO:0000256" key="2">
    <source>
        <dbReference type="SAM" id="MobiDB-lite"/>
    </source>
</evidence>
<feature type="chain" id="PRO_5040470181" description="DUF7495 domain-containing protein" evidence="3">
    <location>
        <begin position="23"/>
        <end position="1496"/>
    </location>
</feature>
<keyword evidence="1" id="KW-0175">Coiled coil</keyword>
<protein>
    <recommendedName>
        <fullName evidence="4">DUF7495 domain-containing protein</fullName>
    </recommendedName>
</protein>
<dbReference type="Pfam" id="PF24325">
    <property type="entry name" value="DUF7495"/>
    <property type="match status" value="1"/>
</dbReference>
<evidence type="ECO:0000256" key="3">
    <source>
        <dbReference type="SAM" id="SignalP"/>
    </source>
</evidence>
<gene>
    <name evidence="5" type="ORF">SEMRO_384_G131520.1</name>
</gene>
<evidence type="ECO:0000256" key="1">
    <source>
        <dbReference type="SAM" id="Coils"/>
    </source>
</evidence>
<dbReference type="InterPro" id="IPR055918">
    <property type="entry name" value="DUF7495"/>
</dbReference>
<sequence>MATSSTMATSSAWNLFSRGLAAFTLLLLTSVAVSKLSAVGTASDAPQNQHEGPAPTPPSLVQVWKEEGGIVGIEGPVDQDVTLSQAAPILRANNGDIIETSAGAIMDHVMEIRAQAAAAAIKPGEGPPGSVRDSIATVEGNMAILEQLRALMSGLQLPQSDISPRFNDLMAEAGPHLDAFLDQMPELLRLMELGAEVEAIEDGHANDGSWHLEAPSNIRGRRRLLLEGQDQDGAAELDVDSVVVTVDARSETPNSGGAPFQRPRRKLSYRHQHRQTEREHYSRRFSGDPMSEKHHEHLSRLQEALLDQDHRHLGRVLHAYGEMAFGSSASAGEGSQHERRLQSAATLKGRQCMQLTKCAQSMSVYDVMVYYYFDDIDKQSGEIDADVILFNEWNLQFMYDEIKRISTHLAANGANEAAYANDGTACNDLLKLFHRNEEKQGVPHWEGATVSEVCQAEGTQRYAQLQDVASKVGSWAAIKAAKELFDCSKDLYNSDARSTSEPFVFGTVKPPKLDTNQMLVYNQSEQFCYNQGKRLCNYQEICPNGQDQATASFVSQKTSAADQWIPFGGDVAECDQGSEKRGLWVQVGTQGNFGVCRKHTRHTTQGINHDCPAWGNGAVAGRTLGTPCCSSSTVLQSAPVARIVFTQSYKKSGDYGSIKTYCAGKGKRLCNYEEICPRGYNETIVDSLLPFSPKGGVELDRWLAYAGNVANLCPNAAANGLWVQAAQTPRWPKCAKHINKPAAEGGIAAPCPAWGAQPANIYSLGAACCEMPATTFDHHPTYDYIHKNSVSYIYHRDEPFIPTSVSITWTGAAPSNYKVMVSNEDKHSRFKEIASGTGSGTTATHTLNVVDGYTKIMVHCTGSCDISSSNFAVDGKSVQDYQGDFNVDLIVPSGLKLDTSVRDLSGQVKTGNVDPFLYGNLEYSAPYIRRMIFFMAQSYAYIWERPGGIKTDTATWPAPAGKAVTWRPLSPGIAPITTFSSADFPPGIYNDADLYMKLEELANKDDSARMNDLNHIWTQIYRNLNSPAVTWTNFDEFKTRVKKLRKVFSGIENGMKIVFGNKPSVGYLCGVKEAVVRPVSNGGGGSKFPGRCCLDAGYEHPGDDWGRKYDCNTPCTRKASFFAGISEEACSAQGGNWCPTPADCSTLKTCVHNEIVRARADDKTAYVSFLEAGNVTNSRDPKVCGKVRQYFGYDPLFTNDQEICDNIKQLHNTQNFEFLDRKFQPPPKPPTPAVCQGPAPAPTSGILWQDLDSPVQSVVEKALEVFRTAGAIWKNVNDMMRKIATFLESTMESVCNAECPEDITGGVKTACVIAKNILIIIVILLYYVPLAILELSEAAYEKVIEIGLAKIESIIGTLSDVNSIPLFSNMKSMDKNVRALAKALGHGRRLEADEEPLPPAAAPTFDDEENGNAEGASTMGDEPAAAPTLQPKNGTSILEQALDGKLEPIYALVKSQQDDNEKLRAQVKEQNDLMKMMLQELTNARSKEDDKPVQDE</sequence>
<feature type="compositionally biased region" description="Basic and acidic residues" evidence="2">
    <location>
        <begin position="274"/>
        <end position="291"/>
    </location>
</feature>
<name>A0A9N8DUM6_9STRA</name>
<evidence type="ECO:0000313" key="6">
    <source>
        <dbReference type="Proteomes" id="UP001153069"/>
    </source>
</evidence>
<feature type="domain" description="DUF7495" evidence="4">
    <location>
        <begin position="519"/>
        <end position="615"/>
    </location>
</feature>
<organism evidence="5 6">
    <name type="scientific">Seminavis robusta</name>
    <dbReference type="NCBI Taxonomy" id="568900"/>
    <lineage>
        <taxon>Eukaryota</taxon>
        <taxon>Sar</taxon>
        <taxon>Stramenopiles</taxon>
        <taxon>Ochrophyta</taxon>
        <taxon>Bacillariophyta</taxon>
        <taxon>Bacillariophyceae</taxon>
        <taxon>Bacillariophycidae</taxon>
        <taxon>Naviculales</taxon>
        <taxon>Naviculaceae</taxon>
        <taxon>Seminavis</taxon>
    </lineage>
</organism>
<feature type="compositionally biased region" description="Basic residues" evidence="2">
    <location>
        <begin position="262"/>
        <end position="273"/>
    </location>
</feature>
<proteinExistence type="predicted"/>
<keyword evidence="6" id="KW-1185">Reference proteome</keyword>
<feature type="coiled-coil region" evidence="1">
    <location>
        <begin position="1453"/>
        <end position="1487"/>
    </location>
</feature>
<comment type="caution">
    <text evidence="5">The sequence shown here is derived from an EMBL/GenBank/DDBJ whole genome shotgun (WGS) entry which is preliminary data.</text>
</comment>
<dbReference type="OrthoDB" id="57446at2759"/>
<feature type="region of interest" description="Disordered" evidence="2">
    <location>
        <begin position="1388"/>
        <end position="1431"/>
    </location>
</feature>
<evidence type="ECO:0000313" key="5">
    <source>
        <dbReference type="EMBL" id="CAB9509313.1"/>
    </source>
</evidence>
<dbReference type="EMBL" id="CAICTM010000383">
    <property type="protein sequence ID" value="CAB9509313.1"/>
    <property type="molecule type" value="Genomic_DNA"/>
</dbReference>
<evidence type="ECO:0000259" key="4">
    <source>
        <dbReference type="Pfam" id="PF24325"/>
    </source>
</evidence>
<reference evidence="5" key="1">
    <citation type="submission" date="2020-06" db="EMBL/GenBank/DDBJ databases">
        <authorList>
            <consortium name="Plant Systems Biology data submission"/>
        </authorList>
    </citation>
    <scope>NUCLEOTIDE SEQUENCE</scope>
    <source>
        <strain evidence="5">D6</strain>
    </source>
</reference>
<keyword evidence="3" id="KW-0732">Signal</keyword>
<feature type="signal peptide" evidence="3">
    <location>
        <begin position="1"/>
        <end position="22"/>
    </location>
</feature>
<accession>A0A9N8DUM6</accession>
<feature type="region of interest" description="Disordered" evidence="2">
    <location>
        <begin position="248"/>
        <end position="291"/>
    </location>
</feature>
<dbReference type="Proteomes" id="UP001153069">
    <property type="component" value="Unassembled WGS sequence"/>
</dbReference>